<dbReference type="CDD" id="cd10747">
    <property type="entry name" value="DnaJ_C"/>
    <property type="match status" value="1"/>
</dbReference>
<evidence type="ECO:0000313" key="8">
    <source>
        <dbReference type="Proteomes" id="UP000503820"/>
    </source>
</evidence>
<dbReference type="InterPro" id="IPR002939">
    <property type="entry name" value="DnaJ_C"/>
</dbReference>
<feature type="domain" description="J" evidence="6">
    <location>
        <begin position="7"/>
        <end position="72"/>
    </location>
</feature>
<dbReference type="GO" id="GO:0005737">
    <property type="term" value="C:cytoplasm"/>
    <property type="evidence" value="ECO:0007669"/>
    <property type="project" value="TreeGrafter"/>
</dbReference>
<accession>A0A7J0BPJ5</accession>
<dbReference type="Pfam" id="PF01556">
    <property type="entry name" value="DnaJ_C"/>
    <property type="match status" value="1"/>
</dbReference>
<keyword evidence="4" id="KW-0862">Zinc</keyword>
<dbReference type="InterPro" id="IPR001623">
    <property type="entry name" value="DnaJ_domain"/>
</dbReference>
<evidence type="ECO:0000259" key="6">
    <source>
        <dbReference type="PROSITE" id="PS50076"/>
    </source>
</evidence>
<dbReference type="Pfam" id="PF00226">
    <property type="entry name" value="DnaJ"/>
    <property type="match status" value="1"/>
</dbReference>
<dbReference type="GO" id="GO:0042026">
    <property type="term" value="P:protein refolding"/>
    <property type="evidence" value="ECO:0007669"/>
    <property type="project" value="TreeGrafter"/>
</dbReference>
<evidence type="ECO:0000256" key="1">
    <source>
        <dbReference type="ARBA" id="ARBA00022723"/>
    </source>
</evidence>
<keyword evidence="1" id="KW-0479">Metal-binding</keyword>
<dbReference type="PRINTS" id="PR00625">
    <property type="entry name" value="JDOMAIN"/>
</dbReference>
<dbReference type="SMART" id="SM00271">
    <property type="entry name" value="DnaJ"/>
    <property type="match status" value="1"/>
</dbReference>
<evidence type="ECO:0000313" key="7">
    <source>
        <dbReference type="EMBL" id="GFM35626.1"/>
    </source>
</evidence>
<dbReference type="PROSITE" id="PS50076">
    <property type="entry name" value="DNAJ_2"/>
    <property type="match status" value="1"/>
</dbReference>
<evidence type="ECO:0000256" key="4">
    <source>
        <dbReference type="ARBA" id="ARBA00022833"/>
    </source>
</evidence>
<keyword evidence="5" id="KW-0143">Chaperone</keyword>
<reference evidence="7 8" key="1">
    <citation type="submission" date="2020-05" db="EMBL/GenBank/DDBJ databases">
        <title>Draft genome sequence of Desulfovibrio psychrotolerans JS1T.</title>
        <authorList>
            <person name="Ueno A."/>
            <person name="Tamazawa S."/>
            <person name="Tamamura S."/>
            <person name="Murakami T."/>
            <person name="Kiyama T."/>
            <person name="Inomata H."/>
            <person name="Amano Y."/>
            <person name="Miyakawa K."/>
            <person name="Tamaki H."/>
            <person name="Naganuma T."/>
            <person name="Kaneko K."/>
        </authorList>
    </citation>
    <scope>NUCLEOTIDE SEQUENCE [LARGE SCALE GENOMIC DNA]</scope>
    <source>
        <strain evidence="7 8">JS1</strain>
    </source>
</reference>
<dbReference type="AlphaFoldDB" id="A0A7J0BPJ5"/>
<name>A0A7J0BPJ5_9BACT</name>
<dbReference type="RefSeq" id="WP_174408328.1">
    <property type="nucleotide sequence ID" value="NZ_BLVP01000001.1"/>
</dbReference>
<keyword evidence="3" id="KW-0863">Zinc-finger</keyword>
<dbReference type="Gene3D" id="2.60.260.20">
    <property type="entry name" value="Urease metallochaperone UreE, N-terminal domain"/>
    <property type="match status" value="2"/>
</dbReference>
<sequence>MGVEYKDYYKLLGVSKSSSKDDIAKAFKKLARQYHPDLNPNNKGSEAKFKEINEAYEVLKDDEKRKLYDQLGPNWQHGQNFQRPPGFENAHFDFQGGGDFSDFFETIFGGGGYRRAGGGFGADPFGGYSSGRPRRGRDVEATLSLSLEEAFAGGRKAVTIQDSGPGGTKTLEVNIPAGIKDGAKIRLSGQGDKGMGGGPAGDLYLKVAILPHHRFQLDGVNVVLDLPLAPWEAVLGATVRVPTLDGDIELNIPPGTGSGRRLRLRGKGLGPVSARGDQYVRIVVKVPDSLTEKERALWEDLRDASPFKAREY</sequence>
<gene>
    <name evidence="7" type="ORF">DSM19430T_03100</name>
</gene>
<dbReference type="EMBL" id="BLVP01000001">
    <property type="protein sequence ID" value="GFM35626.1"/>
    <property type="molecule type" value="Genomic_DNA"/>
</dbReference>
<dbReference type="Proteomes" id="UP000503820">
    <property type="component" value="Unassembled WGS sequence"/>
</dbReference>
<dbReference type="FunFam" id="2.60.260.20:FF:000005">
    <property type="entry name" value="Chaperone protein dnaJ 1, mitochondrial"/>
    <property type="match status" value="1"/>
</dbReference>
<evidence type="ECO:0000256" key="5">
    <source>
        <dbReference type="ARBA" id="ARBA00023186"/>
    </source>
</evidence>
<organism evidence="7 8">
    <name type="scientific">Desulfovibrio psychrotolerans</name>
    <dbReference type="NCBI Taxonomy" id="415242"/>
    <lineage>
        <taxon>Bacteria</taxon>
        <taxon>Pseudomonadati</taxon>
        <taxon>Thermodesulfobacteriota</taxon>
        <taxon>Desulfovibrionia</taxon>
        <taxon>Desulfovibrionales</taxon>
        <taxon>Desulfovibrionaceae</taxon>
        <taxon>Desulfovibrio</taxon>
    </lineage>
</organism>
<keyword evidence="8" id="KW-1185">Reference proteome</keyword>
<dbReference type="CDD" id="cd06257">
    <property type="entry name" value="DnaJ"/>
    <property type="match status" value="1"/>
</dbReference>
<dbReference type="GO" id="GO:0051082">
    <property type="term" value="F:unfolded protein binding"/>
    <property type="evidence" value="ECO:0007669"/>
    <property type="project" value="InterPro"/>
</dbReference>
<dbReference type="PANTHER" id="PTHR43096">
    <property type="entry name" value="DNAJ HOMOLOG 1, MITOCHONDRIAL-RELATED"/>
    <property type="match status" value="1"/>
</dbReference>
<dbReference type="PANTHER" id="PTHR43096:SF52">
    <property type="entry name" value="DNAJ HOMOLOG 1, MITOCHONDRIAL-RELATED"/>
    <property type="match status" value="1"/>
</dbReference>
<evidence type="ECO:0000256" key="3">
    <source>
        <dbReference type="ARBA" id="ARBA00022771"/>
    </source>
</evidence>
<dbReference type="PROSITE" id="PS00636">
    <property type="entry name" value="DNAJ_1"/>
    <property type="match status" value="1"/>
</dbReference>
<dbReference type="InterPro" id="IPR018253">
    <property type="entry name" value="DnaJ_domain_CS"/>
</dbReference>
<dbReference type="Gene3D" id="1.10.287.110">
    <property type="entry name" value="DnaJ domain"/>
    <property type="match status" value="1"/>
</dbReference>
<comment type="caution">
    <text evidence="7">The sequence shown here is derived from an EMBL/GenBank/DDBJ whole genome shotgun (WGS) entry which is preliminary data.</text>
</comment>
<evidence type="ECO:0000256" key="2">
    <source>
        <dbReference type="ARBA" id="ARBA00022737"/>
    </source>
</evidence>
<dbReference type="SUPFAM" id="SSF46565">
    <property type="entry name" value="Chaperone J-domain"/>
    <property type="match status" value="1"/>
</dbReference>
<protein>
    <submittedName>
        <fullName evidence="7">Molecular chaperone DnaJ</fullName>
    </submittedName>
</protein>
<dbReference type="SUPFAM" id="SSF49493">
    <property type="entry name" value="HSP40/DnaJ peptide-binding domain"/>
    <property type="match status" value="2"/>
</dbReference>
<keyword evidence="2" id="KW-0677">Repeat</keyword>
<dbReference type="FunFam" id="2.60.260.20:FF:000009">
    <property type="entry name" value="Putative Mitochondrial DnaJ chaperone"/>
    <property type="match status" value="1"/>
</dbReference>
<dbReference type="InterPro" id="IPR008971">
    <property type="entry name" value="HSP40/DnaJ_pept-bd"/>
</dbReference>
<dbReference type="GO" id="GO:0008270">
    <property type="term" value="F:zinc ion binding"/>
    <property type="evidence" value="ECO:0007669"/>
    <property type="project" value="UniProtKB-KW"/>
</dbReference>
<proteinExistence type="predicted"/>
<dbReference type="InterPro" id="IPR036869">
    <property type="entry name" value="J_dom_sf"/>
</dbReference>